<keyword evidence="3" id="KW-1185">Reference proteome</keyword>
<evidence type="ECO:0000313" key="2">
    <source>
        <dbReference type="EMBL" id="KAK7449319.1"/>
    </source>
</evidence>
<organism evidence="2 3">
    <name type="scientific">Marasmiellus scandens</name>
    <dbReference type="NCBI Taxonomy" id="2682957"/>
    <lineage>
        <taxon>Eukaryota</taxon>
        <taxon>Fungi</taxon>
        <taxon>Dikarya</taxon>
        <taxon>Basidiomycota</taxon>
        <taxon>Agaricomycotina</taxon>
        <taxon>Agaricomycetes</taxon>
        <taxon>Agaricomycetidae</taxon>
        <taxon>Agaricales</taxon>
        <taxon>Marasmiineae</taxon>
        <taxon>Omphalotaceae</taxon>
        <taxon>Marasmiellus</taxon>
    </lineage>
</organism>
<name>A0ABR1J3K0_9AGAR</name>
<reference evidence="2 3" key="1">
    <citation type="submission" date="2024-01" db="EMBL/GenBank/DDBJ databases">
        <title>A draft genome for the cacao thread blight pathogen Marasmiellus scandens.</title>
        <authorList>
            <person name="Baruah I.K."/>
            <person name="Leung J."/>
            <person name="Bukari Y."/>
            <person name="Amoako-Attah I."/>
            <person name="Meinhardt L.W."/>
            <person name="Bailey B.A."/>
            <person name="Cohen S.P."/>
        </authorList>
    </citation>
    <scope>NUCLEOTIDE SEQUENCE [LARGE SCALE GENOMIC DNA]</scope>
    <source>
        <strain evidence="2 3">GH-19</strain>
    </source>
</reference>
<gene>
    <name evidence="2" type="ORF">VKT23_013462</name>
</gene>
<feature type="region of interest" description="Disordered" evidence="1">
    <location>
        <begin position="1"/>
        <end position="64"/>
    </location>
</feature>
<sequence>MPMSFTGTPQLSLAERIAQKVQSAAHFPTSDPASPTTPVQNQDDELPPLISTSPGPGPDTLHSIPTRNHVALTAFARQLKDDYDLDHNSCAEVDRYCATSSLEERLLLHFVSGVKQREMLKKKFGSEQYIIPGTLKATLRANAFLLLLSPKLTCYHGKLANAVINATREIGCHELPAVHDTGKLQVIEKDLKKHFADLRYTLKDKIRTSLSRKKKRDIASLTVDIIGDKRSLSPTLALFRRVALLRAYVSEKKKDLKPEDRKKDFWARVDEGIQKWRGMVNGNADKLLEFFEATYREDVAKYGDPAKSGVVTIKMSEVPSHQQIIDNHAAKVQYVGSDDDDDDGDSRPRKRQRVEDPDESDEGDGSFQALQAEGNGAASTPTSP</sequence>
<feature type="region of interest" description="Disordered" evidence="1">
    <location>
        <begin position="334"/>
        <end position="384"/>
    </location>
</feature>
<accession>A0ABR1J3K0</accession>
<dbReference type="Proteomes" id="UP001498398">
    <property type="component" value="Unassembled WGS sequence"/>
</dbReference>
<feature type="compositionally biased region" description="Polar residues" evidence="1">
    <location>
        <begin position="1"/>
        <end position="11"/>
    </location>
</feature>
<evidence type="ECO:0000313" key="3">
    <source>
        <dbReference type="Proteomes" id="UP001498398"/>
    </source>
</evidence>
<comment type="caution">
    <text evidence="2">The sequence shown here is derived from an EMBL/GenBank/DDBJ whole genome shotgun (WGS) entry which is preliminary data.</text>
</comment>
<dbReference type="EMBL" id="JBANRG010000036">
    <property type="protein sequence ID" value="KAK7449319.1"/>
    <property type="molecule type" value="Genomic_DNA"/>
</dbReference>
<evidence type="ECO:0000256" key="1">
    <source>
        <dbReference type="SAM" id="MobiDB-lite"/>
    </source>
</evidence>
<proteinExistence type="predicted"/>
<protein>
    <submittedName>
        <fullName evidence="2">Uncharacterized protein</fullName>
    </submittedName>
</protein>
<feature type="compositionally biased region" description="Polar residues" evidence="1">
    <location>
        <begin position="31"/>
        <end position="41"/>
    </location>
</feature>